<proteinExistence type="predicted"/>
<sequence>MKSFPFLRKDQPDGYPLSPVADELFSRICLQVRDVVLDQQRKRQEQ</sequence>
<accession>A0A1M6XMQ1</accession>
<protein>
    <submittedName>
        <fullName evidence="1">Uncharacterized protein</fullName>
    </submittedName>
</protein>
<gene>
    <name evidence="1" type="ORF">SAMN05192548_105739</name>
</gene>
<reference evidence="1 2" key="1">
    <citation type="submission" date="2016-11" db="EMBL/GenBank/DDBJ databases">
        <authorList>
            <person name="Jaros S."/>
            <person name="Januszkiewicz K."/>
            <person name="Wedrychowicz H."/>
        </authorList>
    </citation>
    <scope>NUCLEOTIDE SEQUENCE [LARGE SCALE GENOMIC DNA]</scope>
    <source>
        <strain evidence="1 2">LMG 20594</strain>
    </source>
</reference>
<evidence type="ECO:0000313" key="2">
    <source>
        <dbReference type="Proteomes" id="UP000184395"/>
    </source>
</evidence>
<name>A0A1M6XMQ1_9BURK</name>
<organism evidence="1 2">
    <name type="scientific">Paraburkholderia terricola</name>
    <dbReference type="NCBI Taxonomy" id="169427"/>
    <lineage>
        <taxon>Bacteria</taxon>
        <taxon>Pseudomonadati</taxon>
        <taxon>Pseudomonadota</taxon>
        <taxon>Betaproteobacteria</taxon>
        <taxon>Burkholderiales</taxon>
        <taxon>Burkholderiaceae</taxon>
        <taxon>Paraburkholderia</taxon>
    </lineage>
</organism>
<dbReference type="RefSeq" id="WP_159442607.1">
    <property type="nucleotide sequence ID" value="NZ_CADFGY010000049.1"/>
</dbReference>
<dbReference type="Proteomes" id="UP000184395">
    <property type="component" value="Unassembled WGS sequence"/>
</dbReference>
<evidence type="ECO:0000313" key="1">
    <source>
        <dbReference type="EMBL" id="SHL07188.1"/>
    </source>
</evidence>
<dbReference type="AlphaFoldDB" id="A0A1M6XMQ1"/>
<dbReference type="EMBL" id="FRAB01000057">
    <property type="protein sequence ID" value="SHL07188.1"/>
    <property type="molecule type" value="Genomic_DNA"/>
</dbReference>